<comment type="caution">
    <text evidence="4">The sequence shown here is derived from an EMBL/GenBank/DDBJ whole genome shotgun (WGS) entry which is preliminary data.</text>
</comment>
<dbReference type="PRINTS" id="PR01490">
    <property type="entry name" value="RTXTOXIND"/>
</dbReference>
<dbReference type="PANTHER" id="PTHR30386">
    <property type="entry name" value="MEMBRANE FUSION SUBUNIT OF EMRAB-TOLC MULTIDRUG EFFLUX PUMP"/>
    <property type="match status" value="1"/>
</dbReference>
<gene>
    <name evidence="4" type="ORF">J2125_004459</name>
</gene>
<evidence type="ECO:0000259" key="3">
    <source>
        <dbReference type="Pfam" id="PF25917"/>
    </source>
</evidence>
<name>A0ABS4PF50_9GAMM</name>
<feature type="domain" description="Multidrug resistance protein MdtA-like barrel-sandwich hybrid" evidence="3">
    <location>
        <begin position="42"/>
        <end position="260"/>
    </location>
</feature>
<dbReference type="PANTHER" id="PTHR30386:SF28">
    <property type="entry name" value="EXPORTED PROTEIN"/>
    <property type="match status" value="1"/>
</dbReference>
<proteinExistence type="inferred from homology"/>
<evidence type="ECO:0000256" key="1">
    <source>
        <dbReference type="ARBA" id="ARBA00009477"/>
    </source>
</evidence>
<feature type="coiled-coil region" evidence="2">
    <location>
        <begin position="87"/>
        <end position="125"/>
    </location>
</feature>
<keyword evidence="2" id="KW-0175">Coiled coil</keyword>
<dbReference type="EMBL" id="JAGGMQ010000001">
    <property type="protein sequence ID" value="MBP2171267.1"/>
    <property type="molecule type" value="Genomic_DNA"/>
</dbReference>
<dbReference type="Gene3D" id="2.40.50.100">
    <property type="match status" value="1"/>
</dbReference>
<keyword evidence="5" id="KW-1185">Reference proteome</keyword>
<evidence type="ECO:0000313" key="4">
    <source>
        <dbReference type="EMBL" id="MBP2171267.1"/>
    </source>
</evidence>
<reference evidence="5" key="1">
    <citation type="submission" date="2023-07" db="EMBL/GenBank/DDBJ databases">
        <title>Genome mining of underrepresented organisms for secondary metabolites.</title>
        <authorList>
            <person name="D'Agostino P.M."/>
        </authorList>
    </citation>
    <scope>NUCLEOTIDE SEQUENCE [LARGE SCALE GENOMIC DNA]</scope>
    <source>
        <strain evidence="5">WS4403</strain>
    </source>
</reference>
<evidence type="ECO:0000313" key="5">
    <source>
        <dbReference type="Proteomes" id="UP001195624"/>
    </source>
</evidence>
<accession>A0ABS4PF50</accession>
<dbReference type="InterPro" id="IPR058625">
    <property type="entry name" value="MdtA-like_BSH"/>
</dbReference>
<organism evidence="4 5">
    <name type="scientific">Winslowiella toletana</name>
    <dbReference type="NCBI Taxonomy" id="92490"/>
    <lineage>
        <taxon>Bacteria</taxon>
        <taxon>Pseudomonadati</taxon>
        <taxon>Pseudomonadota</taxon>
        <taxon>Gammaproteobacteria</taxon>
        <taxon>Enterobacterales</taxon>
        <taxon>Erwiniaceae</taxon>
        <taxon>Winslowiella</taxon>
    </lineage>
</organism>
<protein>
    <submittedName>
        <fullName evidence="4">Membrane fusion protein</fullName>
    </submittedName>
</protein>
<dbReference type="Pfam" id="PF25917">
    <property type="entry name" value="BSH_RND"/>
    <property type="match status" value="1"/>
</dbReference>
<sequence length="400" mass="44623">MSYMTIFTVIFFTCFLCLLIFGSYTRRINVSGEIVSSPRAINVLSAQQGFVVRQMVSAGENVEKGQPIYQIDVSRTTSSGVVSKRISESIQQQISTLNEIAKKIRENKKITLDTLNRQKSHYENALQHSSAILTKAEEGLRIMKANMDNYHNYQVQGLINKDQLANQTALYYQQQNELLNLHSQNQQNALQIVSLQSNIQTQAVDFDNQLHQLEIQKSSLRGQLTTADAESELIITAPVAGRVDSLSVTTGQMVAVGDSLLQIIPGDTTRYSLILWVPDTAAPYLATGDGINIRYDAFPAEKFGQYSGQIIAVGRTPASLQEMATYPSAPARSADNPQTWYKVVVSPDKDRFYYKDHWVDAENGMKATSTLFLEERKLYQWVLSPLYDLRNSAGGLASGK</sequence>
<evidence type="ECO:0000256" key="2">
    <source>
        <dbReference type="SAM" id="Coils"/>
    </source>
</evidence>
<dbReference type="Proteomes" id="UP001195624">
    <property type="component" value="Unassembled WGS sequence"/>
</dbReference>
<dbReference type="InterPro" id="IPR050739">
    <property type="entry name" value="MFP"/>
</dbReference>
<comment type="similarity">
    <text evidence="1">Belongs to the membrane fusion protein (MFP) (TC 8.A.1) family.</text>
</comment>